<organism evidence="1">
    <name type="scientific">viral metagenome</name>
    <dbReference type="NCBI Taxonomy" id="1070528"/>
    <lineage>
        <taxon>unclassified sequences</taxon>
        <taxon>metagenomes</taxon>
        <taxon>organismal metagenomes</taxon>
    </lineage>
</organism>
<dbReference type="AlphaFoldDB" id="A0A6C0HV48"/>
<dbReference type="EMBL" id="MN740015">
    <property type="protein sequence ID" value="QHT84035.1"/>
    <property type="molecule type" value="Genomic_DNA"/>
</dbReference>
<protein>
    <submittedName>
        <fullName evidence="1">Uncharacterized protein</fullName>
    </submittedName>
</protein>
<evidence type="ECO:0000313" key="1">
    <source>
        <dbReference type="EMBL" id="QHT84035.1"/>
    </source>
</evidence>
<sequence>MYNTMNCMEEFVSYAIDKNKCLNSPNSFVKSTTSTTTKNTYEIYNYVCNENEEDEDEDISMYKSVIIDKYTRDIYGFSPPKSVGIATFVSKYLFSEERQTMHTDTYLINDIIEGIMVNLWYDFFSETWEISTRYSVGGMEKFFGQGDKELSILEMFLEAIAGKPEALVEGFGTLHERMPENSGRHESSGQRALLATTESRQAELAEDSREFLRQNTDDDVGIGRILEKICEQYRWQKSYSYHFVLQHPHMTVYPPNSLESHHPIAGFLHEPHLYLVSVYYIVPGIEETSRDDVPNVYYIPQTRFQQWEELQIPWLKFPRYVTADVEYNSLVQFYSSVQSDIQMTGAGVMITNTKTGTRTKLVSAIYQEYRELRSNNLPLLFQYLCLKYVNHLDHFLQYFTIYYPVFLRFEQQYMSLLHHLYNAYLNKYVYRNCFRTPRFESIVDSIHQHVYLKNKNVQKKFKITLQIVKSYVDSMTPMNLMYLLDARSMVTI</sequence>
<accession>A0A6C0HV48</accession>
<proteinExistence type="predicted"/>
<reference evidence="1" key="1">
    <citation type="journal article" date="2020" name="Nature">
        <title>Giant virus diversity and host interactions through global metagenomics.</title>
        <authorList>
            <person name="Schulz F."/>
            <person name="Roux S."/>
            <person name="Paez-Espino D."/>
            <person name="Jungbluth S."/>
            <person name="Walsh D.A."/>
            <person name="Denef V.J."/>
            <person name="McMahon K.D."/>
            <person name="Konstantinidis K.T."/>
            <person name="Eloe-Fadrosh E.A."/>
            <person name="Kyrpides N.C."/>
            <person name="Woyke T."/>
        </authorList>
    </citation>
    <scope>NUCLEOTIDE SEQUENCE</scope>
    <source>
        <strain evidence="1">GVMAG-M-3300023184-16</strain>
    </source>
</reference>
<name>A0A6C0HV48_9ZZZZ</name>